<keyword evidence="1 6" id="KW-0732">Signal</keyword>
<dbReference type="PANTHER" id="PTHR11738">
    <property type="entry name" value="MHC CLASS I NK CELL RECEPTOR"/>
    <property type="match status" value="1"/>
</dbReference>
<evidence type="ECO:0000256" key="6">
    <source>
        <dbReference type="SAM" id="SignalP"/>
    </source>
</evidence>
<dbReference type="AlphaFoldDB" id="A0A452RSZ3"/>
<dbReference type="InterPro" id="IPR036179">
    <property type="entry name" value="Ig-like_dom_sf"/>
</dbReference>
<keyword evidence="5" id="KW-0472">Membrane</keyword>
<evidence type="ECO:0000259" key="7">
    <source>
        <dbReference type="PROSITE" id="PS50835"/>
    </source>
</evidence>
<keyword evidence="2" id="KW-1015">Disulfide bond</keyword>
<evidence type="ECO:0000256" key="4">
    <source>
        <dbReference type="SAM" id="MobiDB-lite"/>
    </source>
</evidence>
<accession>A0A452RSZ3</accession>
<proteinExistence type="predicted"/>
<feature type="domain" description="Ig-like" evidence="7">
    <location>
        <begin position="116"/>
        <end position="182"/>
    </location>
</feature>
<dbReference type="InterPro" id="IPR013783">
    <property type="entry name" value="Ig-like_fold"/>
</dbReference>
<feature type="compositionally biased region" description="Polar residues" evidence="4">
    <location>
        <begin position="300"/>
        <end position="309"/>
    </location>
</feature>
<protein>
    <submittedName>
        <fullName evidence="8">Glycoprotein VI platelet</fullName>
    </submittedName>
</protein>
<reference evidence="9" key="1">
    <citation type="submission" date="2016-06" db="EMBL/GenBank/DDBJ databases">
        <title>De novo assembly and RNA-Seq shows season-dependent expression and editing in black bear kidneys.</title>
        <authorList>
            <person name="Korstanje R."/>
            <person name="Srivastava A."/>
            <person name="Sarsani V.K."/>
            <person name="Sheehan S.M."/>
            <person name="Seger R.L."/>
            <person name="Barter M.E."/>
            <person name="Lindqvist C."/>
            <person name="Brody L.C."/>
            <person name="Mullikin J.C."/>
        </authorList>
    </citation>
    <scope>NUCLEOTIDE SEQUENCE [LARGE SCALE GENOMIC DNA]</scope>
</reference>
<keyword evidence="3" id="KW-0393">Immunoglobulin domain</keyword>
<dbReference type="FunFam" id="2.60.40.10:FF:000049">
    <property type="entry name" value="Leukocyte immunoglobulin-like receptor subfamily B member 1"/>
    <property type="match status" value="2"/>
</dbReference>
<evidence type="ECO:0000256" key="2">
    <source>
        <dbReference type="ARBA" id="ARBA00023157"/>
    </source>
</evidence>
<dbReference type="SUPFAM" id="SSF48726">
    <property type="entry name" value="Immunoglobulin"/>
    <property type="match status" value="2"/>
</dbReference>
<reference evidence="8" key="2">
    <citation type="submission" date="2025-08" db="UniProtKB">
        <authorList>
            <consortium name="Ensembl"/>
        </authorList>
    </citation>
    <scope>IDENTIFICATION</scope>
</reference>
<dbReference type="PROSITE" id="PS50835">
    <property type="entry name" value="IG_LIKE"/>
    <property type="match status" value="1"/>
</dbReference>
<dbReference type="GeneTree" id="ENSGT01100000263478"/>
<evidence type="ECO:0000256" key="5">
    <source>
        <dbReference type="SAM" id="Phobius"/>
    </source>
</evidence>
<dbReference type="PANTHER" id="PTHR11738:SF185">
    <property type="entry name" value="PLATELET GLYCOPROTEIN VI"/>
    <property type="match status" value="1"/>
</dbReference>
<organism evidence="8 9">
    <name type="scientific">Ursus americanus</name>
    <name type="common">American black bear</name>
    <name type="synonym">Euarctos americanus</name>
    <dbReference type="NCBI Taxonomy" id="9643"/>
    <lineage>
        <taxon>Eukaryota</taxon>
        <taxon>Metazoa</taxon>
        <taxon>Chordata</taxon>
        <taxon>Craniata</taxon>
        <taxon>Vertebrata</taxon>
        <taxon>Euteleostomi</taxon>
        <taxon>Mammalia</taxon>
        <taxon>Eutheria</taxon>
        <taxon>Laurasiatheria</taxon>
        <taxon>Carnivora</taxon>
        <taxon>Caniformia</taxon>
        <taxon>Ursidae</taxon>
        <taxon>Ursus</taxon>
    </lineage>
</organism>
<dbReference type="Pfam" id="PF13895">
    <property type="entry name" value="Ig_2"/>
    <property type="match status" value="1"/>
</dbReference>
<reference evidence="8" key="3">
    <citation type="submission" date="2025-09" db="UniProtKB">
        <authorList>
            <consortium name="Ensembl"/>
        </authorList>
    </citation>
    <scope>IDENTIFICATION</scope>
</reference>
<dbReference type="Ensembl" id="ENSUAMT00000025134.1">
    <property type="protein sequence ID" value="ENSUAMP00000022492.1"/>
    <property type="gene ID" value="ENSUAMG00000017670.1"/>
</dbReference>
<dbReference type="InterPro" id="IPR007110">
    <property type="entry name" value="Ig-like_dom"/>
</dbReference>
<sequence length="322" mass="35592">MLGFGAFLLCSGLCLQQMIPAQPGLLPKPSLQALPGSLVPLKTQVTIRCQGPPGADLYRLEKLRSGIYQDQPVLFIPAMEERFAGCYRCSYQNGSRWSPPSDRLELVATGVYANKPSLSAQPSPAVSPGTEVTLQCRSQYSFDQFALYKEGAAAPQKGSEKQYWADFPITAVTVAHSGTYRCYSFSSKLPYLWSAPSDPLELVVTGERAADQMREMAMGNPRCALKWVLEIGFHHLLLCLFVPPGLAQQHYTKGNLVRICIGVVILILLVGLLAEDWHSRKKPLPHRVRPIRRPLPPLPQTQKPHSQQDGGRPDGPNQGRHQ</sequence>
<dbReference type="GO" id="GO:0002764">
    <property type="term" value="P:immune response-regulating signaling pathway"/>
    <property type="evidence" value="ECO:0007669"/>
    <property type="project" value="TreeGrafter"/>
</dbReference>
<feature type="signal peptide" evidence="6">
    <location>
        <begin position="1"/>
        <end position="16"/>
    </location>
</feature>
<feature type="transmembrane region" description="Helical" evidence="5">
    <location>
        <begin position="256"/>
        <end position="274"/>
    </location>
</feature>
<gene>
    <name evidence="8" type="primary">GP6</name>
</gene>
<keyword evidence="5" id="KW-0812">Transmembrane</keyword>
<evidence type="ECO:0000256" key="3">
    <source>
        <dbReference type="ARBA" id="ARBA00023319"/>
    </source>
</evidence>
<evidence type="ECO:0000313" key="8">
    <source>
        <dbReference type="Ensembl" id="ENSUAMP00000022492.1"/>
    </source>
</evidence>
<dbReference type="GO" id="GO:0005886">
    <property type="term" value="C:plasma membrane"/>
    <property type="evidence" value="ECO:0007669"/>
    <property type="project" value="TreeGrafter"/>
</dbReference>
<keyword evidence="9" id="KW-1185">Reference proteome</keyword>
<dbReference type="InterPro" id="IPR003599">
    <property type="entry name" value="Ig_sub"/>
</dbReference>
<feature type="region of interest" description="Disordered" evidence="4">
    <location>
        <begin position="285"/>
        <end position="322"/>
    </location>
</feature>
<keyword evidence="5" id="KW-1133">Transmembrane helix</keyword>
<evidence type="ECO:0000313" key="9">
    <source>
        <dbReference type="Proteomes" id="UP000291022"/>
    </source>
</evidence>
<name>A0A452RSZ3_URSAM</name>
<dbReference type="SMART" id="SM00409">
    <property type="entry name" value="IG"/>
    <property type="match status" value="2"/>
</dbReference>
<dbReference type="Proteomes" id="UP000291022">
    <property type="component" value="Unassembled WGS sequence"/>
</dbReference>
<dbReference type="InterPro" id="IPR050412">
    <property type="entry name" value="Ig-like_Receptors_ImmuneReg"/>
</dbReference>
<evidence type="ECO:0000256" key="1">
    <source>
        <dbReference type="ARBA" id="ARBA00022729"/>
    </source>
</evidence>
<dbReference type="Gene3D" id="2.60.40.10">
    <property type="entry name" value="Immunoglobulins"/>
    <property type="match status" value="2"/>
</dbReference>
<feature type="chain" id="PRO_5019308635" evidence="6">
    <location>
        <begin position="17"/>
        <end position="322"/>
    </location>
</feature>